<name>A0A1F6FJ86_9BACT</name>
<dbReference type="AlphaFoldDB" id="A0A1F6FJ86"/>
<dbReference type="PANTHER" id="PTHR14859">
    <property type="entry name" value="CALCOFLUOR WHITE HYPERSENSITIVE PROTEIN PRECURSOR"/>
    <property type="match status" value="1"/>
</dbReference>
<proteinExistence type="predicted"/>
<protein>
    <recommendedName>
        <fullName evidence="1">Endonuclease/exonuclease/phosphatase domain-containing protein</fullName>
    </recommendedName>
</protein>
<evidence type="ECO:0000259" key="1">
    <source>
        <dbReference type="Pfam" id="PF03372"/>
    </source>
</evidence>
<feature type="domain" description="Endonuclease/exonuclease/phosphatase" evidence="1">
    <location>
        <begin position="4"/>
        <end position="236"/>
    </location>
</feature>
<comment type="caution">
    <text evidence="2">The sequence shown here is derived from an EMBL/GenBank/DDBJ whole genome shotgun (WGS) entry which is preliminary data.</text>
</comment>
<dbReference type="PANTHER" id="PTHR14859:SF1">
    <property type="entry name" value="PGAP2-INTERACTING PROTEIN"/>
    <property type="match status" value="1"/>
</dbReference>
<dbReference type="InterPro" id="IPR051916">
    <property type="entry name" value="GPI-anchor_lipid_remodeler"/>
</dbReference>
<dbReference type="Proteomes" id="UP000177395">
    <property type="component" value="Unassembled WGS sequence"/>
</dbReference>
<dbReference type="SUPFAM" id="SSF56219">
    <property type="entry name" value="DNase I-like"/>
    <property type="match status" value="1"/>
</dbReference>
<sequence length="243" mass="27386">MKILQLNIWGGKLDKQIISLLEREQADIVCLQEVVSVPGGSTFFFEDLEELQKDAGYNYAYHTASHNFKLMNRTAGWGNAIVSRFPFVETNDLYTYKEATVDFDYLEETDYNTGRALQHAVVDTESGPLNILNHHGYHLPSHKNGDDETLRQCGMIADYVKKLEGSVVLCGDFNLVPDSPSIGLINEVLVNHVKERGVLTTRTPLTHKTEACDYIFTSPDIEVKNFQVLDDIASDHKALTIEF</sequence>
<dbReference type="GO" id="GO:0003824">
    <property type="term" value="F:catalytic activity"/>
    <property type="evidence" value="ECO:0007669"/>
    <property type="project" value="InterPro"/>
</dbReference>
<dbReference type="InterPro" id="IPR005135">
    <property type="entry name" value="Endo/exonuclease/phosphatase"/>
</dbReference>
<dbReference type="STRING" id="1798531.A2392_00655"/>
<organism evidence="2 3">
    <name type="scientific">Candidatus Kaiserbacteria bacterium RIFOXYB1_FULL_46_14</name>
    <dbReference type="NCBI Taxonomy" id="1798531"/>
    <lineage>
        <taxon>Bacteria</taxon>
        <taxon>Candidatus Kaiseribacteriota</taxon>
    </lineage>
</organism>
<dbReference type="Pfam" id="PF03372">
    <property type="entry name" value="Exo_endo_phos"/>
    <property type="match status" value="1"/>
</dbReference>
<evidence type="ECO:0000313" key="3">
    <source>
        <dbReference type="Proteomes" id="UP000177395"/>
    </source>
</evidence>
<dbReference type="GO" id="GO:0006506">
    <property type="term" value="P:GPI anchor biosynthetic process"/>
    <property type="evidence" value="ECO:0007669"/>
    <property type="project" value="TreeGrafter"/>
</dbReference>
<dbReference type="GO" id="GO:0016020">
    <property type="term" value="C:membrane"/>
    <property type="evidence" value="ECO:0007669"/>
    <property type="project" value="GOC"/>
</dbReference>
<accession>A0A1F6FJ86</accession>
<dbReference type="Gene3D" id="3.60.10.10">
    <property type="entry name" value="Endonuclease/exonuclease/phosphatase"/>
    <property type="match status" value="1"/>
</dbReference>
<dbReference type="InterPro" id="IPR036691">
    <property type="entry name" value="Endo/exonu/phosph_ase_sf"/>
</dbReference>
<dbReference type="EMBL" id="MFMS01000004">
    <property type="protein sequence ID" value="OGG85906.1"/>
    <property type="molecule type" value="Genomic_DNA"/>
</dbReference>
<reference evidence="2 3" key="1">
    <citation type="journal article" date="2016" name="Nat. Commun.">
        <title>Thousands of microbial genomes shed light on interconnected biogeochemical processes in an aquifer system.</title>
        <authorList>
            <person name="Anantharaman K."/>
            <person name="Brown C.T."/>
            <person name="Hug L.A."/>
            <person name="Sharon I."/>
            <person name="Castelle C.J."/>
            <person name="Probst A.J."/>
            <person name="Thomas B.C."/>
            <person name="Singh A."/>
            <person name="Wilkins M.J."/>
            <person name="Karaoz U."/>
            <person name="Brodie E.L."/>
            <person name="Williams K.H."/>
            <person name="Hubbard S.S."/>
            <person name="Banfield J.F."/>
        </authorList>
    </citation>
    <scope>NUCLEOTIDE SEQUENCE [LARGE SCALE GENOMIC DNA]</scope>
</reference>
<evidence type="ECO:0000313" key="2">
    <source>
        <dbReference type="EMBL" id="OGG85906.1"/>
    </source>
</evidence>
<gene>
    <name evidence="2" type="ORF">A2392_00655</name>
</gene>